<sequence length="313" mass="34148">MPETAVNTASSCGKAVRSLVAISNPQTASSCLLDEMIQIPDAAVALETNARECRQDQSLALMLMAQGIPDVCAETIRRVQVDASFAQQILAISRAKGPRRGRLQHLRCCATCLGRAEQAGESPPYAASSILEEITAIQNIFRQNSTAEQVTNNHQDLRLDETASSHAHIQQLHDMVISGFLNFLKTGIAAGSAAPTYQPPHDSPLQRPQHAIVNLLPAAPPVTFRHISKVVMTFEKEPQDIKFLPGGIPTFAVSTFHKDVALFRAATGERQHDIKTPLKAKPIPLTHDFAHFDKPALYGRTDSGILNIWEIQV</sequence>
<dbReference type="Proteomes" id="UP000295703">
    <property type="component" value="Unassembled WGS sequence"/>
</dbReference>
<keyword evidence="2" id="KW-1185">Reference proteome</keyword>
<reference evidence="1 2" key="1">
    <citation type="submission" date="2018-12" db="EMBL/GenBank/DDBJ databases">
        <title>Genome sequence and assembly of Colletotrichum trifolii.</title>
        <authorList>
            <person name="Gan P."/>
            <person name="Shirasu K."/>
        </authorList>
    </citation>
    <scope>NUCLEOTIDE SEQUENCE [LARGE SCALE GENOMIC DNA]</scope>
    <source>
        <strain evidence="1 2">543-2</strain>
    </source>
</reference>
<comment type="caution">
    <text evidence="1">The sequence shown here is derived from an EMBL/GenBank/DDBJ whole genome shotgun (WGS) entry which is preliminary data.</text>
</comment>
<dbReference type="EMBL" id="RYZW01000010">
    <property type="protein sequence ID" value="TDZ71577.1"/>
    <property type="molecule type" value="Genomic_DNA"/>
</dbReference>
<proteinExistence type="predicted"/>
<evidence type="ECO:0000313" key="2">
    <source>
        <dbReference type="Proteomes" id="UP000295703"/>
    </source>
</evidence>
<dbReference type="AlphaFoldDB" id="A0A4R8RN26"/>
<accession>A0A4R8RN26</accession>
<gene>
    <name evidence="1" type="ORF">CTRI78_v002004</name>
</gene>
<organism evidence="1 2">
    <name type="scientific">Colletotrichum trifolii</name>
    <dbReference type="NCBI Taxonomy" id="5466"/>
    <lineage>
        <taxon>Eukaryota</taxon>
        <taxon>Fungi</taxon>
        <taxon>Dikarya</taxon>
        <taxon>Ascomycota</taxon>
        <taxon>Pezizomycotina</taxon>
        <taxon>Sordariomycetes</taxon>
        <taxon>Hypocreomycetidae</taxon>
        <taxon>Glomerellales</taxon>
        <taxon>Glomerellaceae</taxon>
        <taxon>Colletotrichum</taxon>
        <taxon>Colletotrichum orbiculare species complex</taxon>
    </lineage>
</organism>
<name>A0A4R8RN26_COLTR</name>
<evidence type="ECO:0000313" key="1">
    <source>
        <dbReference type="EMBL" id="TDZ71577.1"/>
    </source>
</evidence>
<protein>
    <submittedName>
        <fullName evidence="1">Uncharacterized protein</fullName>
    </submittedName>
</protein>